<keyword evidence="3" id="KW-1185">Reference proteome</keyword>
<dbReference type="EMBL" id="JAOQNS010000004">
    <property type="protein sequence ID" value="MCW2307231.1"/>
    <property type="molecule type" value="Genomic_DNA"/>
</dbReference>
<evidence type="ECO:0000313" key="3">
    <source>
        <dbReference type="Proteomes" id="UP001209755"/>
    </source>
</evidence>
<evidence type="ECO:0000256" key="1">
    <source>
        <dbReference type="SAM" id="Phobius"/>
    </source>
</evidence>
<dbReference type="RefSeq" id="WP_264600892.1">
    <property type="nucleotide sequence ID" value="NZ_JAOQNS010000004.1"/>
</dbReference>
<organism evidence="2 3">
    <name type="scientific">Rhodobium gokarnense</name>
    <dbReference type="NCBI Taxonomy" id="364296"/>
    <lineage>
        <taxon>Bacteria</taxon>
        <taxon>Pseudomonadati</taxon>
        <taxon>Pseudomonadota</taxon>
        <taxon>Alphaproteobacteria</taxon>
        <taxon>Hyphomicrobiales</taxon>
        <taxon>Rhodobiaceae</taxon>
        <taxon>Rhodobium</taxon>
    </lineage>
</organism>
<proteinExistence type="predicted"/>
<sequence length="42" mass="4529">MEHQKQQPCWNVMAWSLAAMVGVLLVIGLLGGFDTTTAIAAR</sequence>
<protein>
    <submittedName>
        <fullName evidence="2">Uncharacterized protein</fullName>
    </submittedName>
</protein>
<reference evidence="3" key="1">
    <citation type="submission" date="2023-07" db="EMBL/GenBank/DDBJ databases">
        <title>Genome sequencing of Purple Non-Sulfur Bacteria from various extreme environments.</title>
        <authorList>
            <person name="Mayer M."/>
        </authorList>
    </citation>
    <scope>NUCLEOTIDE SEQUENCE [LARGE SCALE GENOMIC DNA]</scope>
    <source>
        <strain evidence="3">DSM 17935</strain>
    </source>
</reference>
<evidence type="ECO:0000313" key="2">
    <source>
        <dbReference type="EMBL" id="MCW2307231.1"/>
    </source>
</evidence>
<dbReference type="Proteomes" id="UP001209755">
    <property type="component" value="Unassembled WGS sequence"/>
</dbReference>
<keyword evidence="1" id="KW-0472">Membrane</keyword>
<keyword evidence="1" id="KW-1133">Transmembrane helix</keyword>
<feature type="transmembrane region" description="Helical" evidence="1">
    <location>
        <begin position="12"/>
        <end position="33"/>
    </location>
</feature>
<keyword evidence="1" id="KW-0812">Transmembrane</keyword>
<gene>
    <name evidence="2" type="ORF">M2319_001562</name>
</gene>
<name>A0ABT3HAB5_9HYPH</name>
<accession>A0ABT3HAB5</accession>
<comment type="caution">
    <text evidence="2">The sequence shown here is derived from an EMBL/GenBank/DDBJ whole genome shotgun (WGS) entry which is preliminary data.</text>
</comment>